<feature type="compositionally biased region" description="Low complexity" evidence="8">
    <location>
        <begin position="297"/>
        <end position="309"/>
    </location>
</feature>
<feature type="transmembrane region" description="Helical" evidence="7">
    <location>
        <begin position="52"/>
        <end position="72"/>
    </location>
</feature>
<protein>
    <recommendedName>
        <fullName evidence="7">Phosphatidylglycerol--prolipoprotein diacylglyceryl transferase</fullName>
        <ecNumber evidence="7">2.5.1.145</ecNumber>
    </recommendedName>
</protein>
<dbReference type="eggNOG" id="COG0682">
    <property type="taxonomic scope" value="Bacteria"/>
</dbReference>
<keyword evidence="2 7" id="KW-1003">Cell membrane</keyword>
<keyword evidence="6 7" id="KW-0472">Membrane</keyword>
<dbReference type="OrthoDB" id="871140at2"/>
<sequence>MQPLATIPSPAEGVWHLGPIPIRAYALMIIAGIVVAVWLGERRWAAKGGTPGVVIDVAVWAVPFGLLGGRLYHVITDWQRYFGDGGDPGRAVRVWEGGLGIWGAIALGALGAWIGCRRRGVSVLALGDAIAPGLALAQAIGRWGNWWNQELYGRPLNTWWALEIDPEHRPRIPGTSAIDPRYADVATYHPTFLYESLWCAGLALVVIWAGRRFTLTHGRTFALYVAGYTVGRFWIEWLRIDEAHVIAGLRLNDWTCLVVFAGAVAYLWLARNRTSPEAVTVKDPAAPHAETGRDRPAAPGESAAGSASEPAERSEPETTPGPGGESAAAGPASPSPAGERPEPASEPTGSAPASGERAEPASEAGDGATAAGAGSVPEAEDEPAVTGSGPGLASGTEKEPSAAGTQAATETGERPEPASAPPGEPDEAEDTAGERAASEPAGQNESSTGDGPAPGTAAAGGPPEETSDARAADGGGTPGEGKGAQRAGRTAEPAEDAR</sequence>
<evidence type="ECO:0000256" key="5">
    <source>
        <dbReference type="ARBA" id="ARBA00022989"/>
    </source>
</evidence>
<dbReference type="HAMAP" id="MF_01147">
    <property type="entry name" value="Lgt"/>
    <property type="match status" value="1"/>
</dbReference>
<evidence type="ECO:0000256" key="8">
    <source>
        <dbReference type="SAM" id="MobiDB-lite"/>
    </source>
</evidence>
<feature type="transmembrane region" description="Helical" evidence="7">
    <location>
        <begin position="221"/>
        <end position="239"/>
    </location>
</feature>
<gene>
    <name evidence="7" type="primary">lgt</name>
    <name evidence="9" type="ordered locus">Tcur_2870</name>
</gene>
<dbReference type="GO" id="GO:0005886">
    <property type="term" value="C:plasma membrane"/>
    <property type="evidence" value="ECO:0007669"/>
    <property type="project" value="UniProtKB-SubCell"/>
</dbReference>
<dbReference type="Pfam" id="PF01790">
    <property type="entry name" value="LGT"/>
    <property type="match status" value="1"/>
</dbReference>
<feature type="transmembrane region" description="Helical" evidence="7">
    <location>
        <begin position="92"/>
        <end position="114"/>
    </location>
</feature>
<accession>D1A711</accession>
<comment type="pathway">
    <text evidence="7">Protein modification; lipoprotein biosynthesis (diacylglyceryl transfer).</text>
</comment>
<dbReference type="KEGG" id="tcu:Tcur_2870"/>
<feature type="transmembrane region" description="Helical" evidence="7">
    <location>
        <begin position="192"/>
        <end position="209"/>
    </location>
</feature>
<feature type="transmembrane region" description="Helical" evidence="7">
    <location>
        <begin position="251"/>
        <end position="269"/>
    </location>
</feature>
<keyword evidence="10" id="KW-1185">Reference proteome</keyword>
<feature type="compositionally biased region" description="Low complexity" evidence="8">
    <location>
        <begin position="317"/>
        <end position="338"/>
    </location>
</feature>
<dbReference type="NCBIfam" id="TIGR00544">
    <property type="entry name" value="lgt"/>
    <property type="match status" value="1"/>
</dbReference>
<feature type="transmembrane region" description="Helical" evidence="7">
    <location>
        <begin position="121"/>
        <end position="141"/>
    </location>
</feature>
<keyword evidence="4 7" id="KW-0812">Transmembrane</keyword>
<dbReference type="InterPro" id="IPR001640">
    <property type="entry name" value="Lgt"/>
</dbReference>
<dbReference type="STRING" id="471852.Tcur_2870"/>
<evidence type="ECO:0000256" key="4">
    <source>
        <dbReference type="ARBA" id="ARBA00022692"/>
    </source>
</evidence>
<dbReference type="GO" id="GO:0008961">
    <property type="term" value="F:phosphatidylglycerol-prolipoprotein diacylglyceryl transferase activity"/>
    <property type="evidence" value="ECO:0007669"/>
    <property type="project" value="UniProtKB-UniRule"/>
</dbReference>
<dbReference type="Proteomes" id="UP000001918">
    <property type="component" value="Chromosome"/>
</dbReference>
<evidence type="ECO:0000256" key="7">
    <source>
        <dbReference type="HAMAP-Rule" id="MF_01147"/>
    </source>
</evidence>
<name>D1A711_THECD</name>
<dbReference type="HOGENOM" id="CLU_013386_2_2_11"/>
<dbReference type="RefSeq" id="WP_012853199.1">
    <property type="nucleotide sequence ID" value="NC_013510.1"/>
</dbReference>
<evidence type="ECO:0000313" key="10">
    <source>
        <dbReference type="Proteomes" id="UP000001918"/>
    </source>
</evidence>
<organism evidence="9 10">
    <name type="scientific">Thermomonospora curvata (strain ATCC 19995 / DSM 43183 / JCM 3096 / KCTC 9072 / NBRC 15933 / NCIMB 10081 / Henssen B9)</name>
    <dbReference type="NCBI Taxonomy" id="471852"/>
    <lineage>
        <taxon>Bacteria</taxon>
        <taxon>Bacillati</taxon>
        <taxon>Actinomycetota</taxon>
        <taxon>Actinomycetes</taxon>
        <taxon>Streptosporangiales</taxon>
        <taxon>Thermomonosporaceae</taxon>
        <taxon>Thermomonospora</taxon>
    </lineage>
</organism>
<dbReference type="PANTHER" id="PTHR30589">
    <property type="entry name" value="PROLIPOPROTEIN DIACYLGLYCERYL TRANSFERASE"/>
    <property type="match status" value="1"/>
</dbReference>
<evidence type="ECO:0000256" key="6">
    <source>
        <dbReference type="ARBA" id="ARBA00023136"/>
    </source>
</evidence>
<dbReference type="EMBL" id="CP001738">
    <property type="protein sequence ID" value="ACY98415.1"/>
    <property type="molecule type" value="Genomic_DNA"/>
</dbReference>
<keyword evidence="9" id="KW-0449">Lipoprotein</keyword>
<evidence type="ECO:0000256" key="3">
    <source>
        <dbReference type="ARBA" id="ARBA00022679"/>
    </source>
</evidence>
<comment type="function">
    <text evidence="7">Catalyzes the transfer of the diacylglyceryl group from phosphatidylglycerol to the sulfhydryl group of the N-terminal cysteine of a prolipoprotein, the first step in the formation of mature lipoproteins.</text>
</comment>
<feature type="compositionally biased region" description="Low complexity" evidence="8">
    <location>
        <begin position="451"/>
        <end position="464"/>
    </location>
</feature>
<dbReference type="PANTHER" id="PTHR30589:SF0">
    <property type="entry name" value="PHOSPHATIDYLGLYCEROL--PROLIPOPROTEIN DIACYLGLYCERYL TRANSFERASE"/>
    <property type="match status" value="1"/>
</dbReference>
<keyword evidence="5 7" id="KW-1133">Transmembrane helix</keyword>
<evidence type="ECO:0000256" key="2">
    <source>
        <dbReference type="ARBA" id="ARBA00022475"/>
    </source>
</evidence>
<comment type="catalytic activity">
    <reaction evidence="7">
        <text>L-cysteinyl-[prolipoprotein] + a 1,2-diacyl-sn-glycero-3-phospho-(1'-sn-glycerol) = an S-1,2-diacyl-sn-glyceryl-L-cysteinyl-[prolipoprotein] + sn-glycerol 1-phosphate + H(+)</text>
        <dbReference type="Rhea" id="RHEA:56712"/>
        <dbReference type="Rhea" id="RHEA-COMP:14679"/>
        <dbReference type="Rhea" id="RHEA-COMP:14680"/>
        <dbReference type="ChEBI" id="CHEBI:15378"/>
        <dbReference type="ChEBI" id="CHEBI:29950"/>
        <dbReference type="ChEBI" id="CHEBI:57685"/>
        <dbReference type="ChEBI" id="CHEBI:64716"/>
        <dbReference type="ChEBI" id="CHEBI:140658"/>
        <dbReference type="EC" id="2.5.1.145"/>
    </reaction>
</comment>
<comment type="subcellular location">
    <subcellularLocation>
        <location evidence="7">Cell membrane</location>
        <topology evidence="7">Multi-pass membrane protein</topology>
    </subcellularLocation>
</comment>
<dbReference type="eggNOG" id="COG3266">
    <property type="taxonomic scope" value="Bacteria"/>
</dbReference>
<feature type="region of interest" description="Disordered" evidence="8">
    <location>
        <begin position="277"/>
        <end position="498"/>
    </location>
</feature>
<reference evidence="9 10" key="1">
    <citation type="journal article" date="2011" name="Stand. Genomic Sci.">
        <title>Complete genome sequence of Thermomonospora curvata type strain (B9).</title>
        <authorList>
            <person name="Chertkov O."/>
            <person name="Sikorski J."/>
            <person name="Nolan M."/>
            <person name="Lapidus A."/>
            <person name="Lucas S."/>
            <person name="Del Rio T.G."/>
            <person name="Tice H."/>
            <person name="Cheng J.F."/>
            <person name="Goodwin L."/>
            <person name="Pitluck S."/>
            <person name="Liolios K."/>
            <person name="Ivanova N."/>
            <person name="Mavromatis K."/>
            <person name="Mikhailova N."/>
            <person name="Ovchinnikova G."/>
            <person name="Pati A."/>
            <person name="Chen A."/>
            <person name="Palaniappan K."/>
            <person name="Djao O.D."/>
            <person name="Land M."/>
            <person name="Hauser L."/>
            <person name="Chang Y.J."/>
            <person name="Jeffries C.D."/>
            <person name="Brettin T."/>
            <person name="Han C."/>
            <person name="Detter J.C."/>
            <person name="Rohde M."/>
            <person name="Goker M."/>
            <person name="Woyke T."/>
            <person name="Bristow J."/>
            <person name="Eisen J.A."/>
            <person name="Markowitz V."/>
            <person name="Hugenholtz P."/>
            <person name="Klenk H.P."/>
            <person name="Kyrpides N.C."/>
        </authorList>
    </citation>
    <scope>NUCLEOTIDE SEQUENCE [LARGE SCALE GENOMIC DNA]</scope>
    <source>
        <strain evidence="10">ATCC 19995 / DSM 43183 / JCM 3096 / KCTC 9072 / NBRC 15933 / NCIMB 10081 / Henssen B9</strain>
    </source>
</reference>
<feature type="compositionally biased region" description="Low complexity" evidence="8">
    <location>
        <begin position="361"/>
        <end position="374"/>
    </location>
</feature>
<evidence type="ECO:0000313" key="9">
    <source>
        <dbReference type="EMBL" id="ACY98415.1"/>
    </source>
</evidence>
<proteinExistence type="inferred from homology"/>
<evidence type="ECO:0000256" key="1">
    <source>
        <dbReference type="ARBA" id="ARBA00007150"/>
    </source>
</evidence>
<dbReference type="UniPathway" id="UPA00664"/>
<feature type="binding site" evidence="7">
    <location>
        <position position="142"/>
    </location>
    <ligand>
        <name>a 1,2-diacyl-sn-glycero-3-phospho-(1'-sn-glycerol)</name>
        <dbReference type="ChEBI" id="CHEBI:64716"/>
    </ligand>
</feature>
<dbReference type="AlphaFoldDB" id="D1A711"/>
<comment type="similarity">
    <text evidence="1 7">Belongs to the Lgt family.</text>
</comment>
<keyword evidence="3 7" id="KW-0808">Transferase</keyword>
<feature type="transmembrane region" description="Helical" evidence="7">
    <location>
        <begin position="20"/>
        <end position="40"/>
    </location>
</feature>
<dbReference type="GO" id="GO:0042158">
    <property type="term" value="P:lipoprotein biosynthetic process"/>
    <property type="evidence" value="ECO:0007669"/>
    <property type="project" value="UniProtKB-UniRule"/>
</dbReference>
<dbReference type="EC" id="2.5.1.145" evidence="7"/>
<feature type="compositionally biased region" description="Gly residues" evidence="8">
    <location>
        <begin position="473"/>
        <end position="482"/>
    </location>
</feature>